<sequence>MTFFPIYYAFQDQDLGNMIGVTKERNGLYYLETTSKSFVSFLSKHHLLNKEKFWFHHRSLGYPSFQTLKFLFLSLFSKLDIESFHCDACELVKHKRSPFLIKIKEVQNLFI</sequence>
<accession>A0ABY9BIZ9</accession>
<dbReference type="InterPro" id="IPR025724">
    <property type="entry name" value="GAG-pre-integrase_dom"/>
</dbReference>
<protein>
    <recommendedName>
        <fullName evidence="1">GAG-pre-integrase domain-containing protein</fullName>
    </recommendedName>
</protein>
<dbReference type="Pfam" id="PF13976">
    <property type="entry name" value="gag_pre-integrs"/>
    <property type="match status" value="1"/>
</dbReference>
<organism evidence="2 3">
    <name type="scientific">Vitis vinifera</name>
    <name type="common">Grape</name>
    <dbReference type="NCBI Taxonomy" id="29760"/>
    <lineage>
        <taxon>Eukaryota</taxon>
        <taxon>Viridiplantae</taxon>
        <taxon>Streptophyta</taxon>
        <taxon>Embryophyta</taxon>
        <taxon>Tracheophyta</taxon>
        <taxon>Spermatophyta</taxon>
        <taxon>Magnoliopsida</taxon>
        <taxon>eudicotyledons</taxon>
        <taxon>Gunneridae</taxon>
        <taxon>Pentapetalae</taxon>
        <taxon>rosids</taxon>
        <taxon>Vitales</taxon>
        <taxon>Vitaceae</taxon>
        <taxon>Viteae</taxon>
        <taxon>Vitis</taxon>
    </lineage>
</organism>
<name>A0ABY9BIZ9_VITVI</name>
<feature type="domain" description="GAG-pre-integrase" evidence="1">
    <location>
        <begin position="27"/>
        <end position="94"/>
    </location>
</feature>
<dbReference type="EMBL" id="CP126649">
    <property type="protein sequence ID" value="WJZ82361.1"/>
    <property type="molecule type" value="Genomic_DNA"/>
</dbReference>
<dbReference type="Proteomes" id="UP001227230">
    <property type="component" value="Chromosome 2"/>
</dbReference>
<evidence type="ECO:0000259" key="1">
    <source>
        <dbReference type="Pfam" id="PF13976"/>
    </source>
</evidence>
<reference evidence="2 3" key="1">
    <citation type="journal article" date="2023" name="Hortic Res">
        <title>The complete reference genome for grapevine (Vitis vinifera L.) genetics and breeding.</title>
        <authorList>
            <person name="Shi X."/>
            <person name="Cao S."/>
            <person name="Wang X."/>
            <person name="Huang S."/>
            <person name="Wang Y."/>
            <person name="Liu Z."/>
            <person name="Liu W."/>
            <person name="Leng X."/>
            <person name="Peng Y."/>
            <person name="Wang N."/>
            <person name="Wang Y."/>
            <person name="Ma Z."/>
            <person name="Xu X."/>
            <person name="Zhang F."/>
            <person name="Xue H."/>
            <person name="Zhong H."/>
            <person name="Wang Y."/>
            <person name="Zhang K."/>
            <person name="Velt A."/>
            <person name="Avia K."/>
            <person name="Holtgrawe D."/>
            <person name="Grimplet J."/>
            <person name="Matus J.T."/>
            <person name="Ware D."/>
            <person name="Wu X."/>
            <person name="Wang H."/>
            <person name="Liu C."/>
            <person name="Fang Y."/>
            <person name="Rustenholz C."/>
            <person name="Cheng Z."/>
            <person name="Xiao H."/>
            <person name="Zhou Y."/>
        </authorList>
    </citation>
    <scope>NUCLEOTIDE SEQUENCE [LARGE SCALE GENOMIC DNA]</scope>
    <source>
        <strain evidence="3">cv. Pinot noir / PN40024</strain>
        <tissue evidence="2">Leaf</tissue>
    </source>
</reference>
<evidence type="ECO:0000313" key="2">
    <source>
        <dbReference type="EMBL" id="WJZ82361.1"/>
    </source>
</evidence>
<proteinExistence type="predicted"/>
<gene>
    <name evidence="2" type="ORF">VitviT2T_002127</name>
</gene>
<keyword evidence="3" id="KW-1185">Reference proteome</keyword>
<evidence type="ECO:0000313" key="3">
    <source>
        <dbReference type="Proteomes" id="UP001227230"/>
    </source>
</evidence>